<proteinExistence type="inferred from homology"/>
<feature type="transmembrane region" description="Helical" evidence="8">
    <location>
        <begin position="36"/>
        <end position="57"/>
    </location>
</feature>
<dbReference type="InterPro" id="IPR000522">
    <property type="entry name" value="ABC_transptr_permease_BtuC"/>
</dbReference>
<evidence type="ECO:0000256" key="2">
    <source>
        <dbReference type="ARBA" id="ARBA00007935"/>
    </source>
</evidence>
<feature type="transmembrane region" description="Helical" evidence="8">
    <location>
        <begin position="118"/>
        <end position="139"/>
    </location>
</feature>
<reference evidence="10" key="1">
    <citation type="journal article" date="2019" name="Int. J. Syst. Evol. Microbiol.">
        <title>The Global Catalogue of Microorganisms (GCM) 10K type strain sequencing project: providing services to taxonomists for standard genome sequencing and annotation.</title>
        <authorList>
            <consortium name="The Broad Institute Genomics Platform"/>
            <consortium name="The Broad Institute Genome Sequencing Center for Infectious Disease"/>
            <person name="Wu L."/>
            <person name="Ma J."/>
        </authorList>
    </citation>
    <scope>NUCLEOTIDE SEQUENCE [LARGE SCALE GENOMIC DNA]</scope>
    <source>
        <strain evidence="10">JCM 4542</strain>
    </source>
</reference>
<dbReference type="Gene3D" id="1.10.3470.10">
    <property type="entry name" value="ABC transporter involved in vitamin B12 uptake, BtuC"/>
    <property type="match status" value="1"/>
</dbReference>
<dbReference type="CDD" id="cd06550">
    <property type="entry name" value="TM_ABC_iron-siderophores_like"/>
    <property type="match status" value="1"/>
</dbReference>
<feature type="transmembrane region" description="Helical" evidence="8">
    <location>
        <begin position="176"/>
        <end position="197"/>
    </location>
</feature>
<dbReference type="EMBL" id="BAAASL010000012">
    <property type="protein sequence ID" value="GAA2718614.1"/>
    <property type="molecule type" value="Genomic_DNA"/>
</dbReference>
<evidence type="ECO:0000256" key="1">
    <source>
        <dbReference type="ARBA" id="ARBA00004651"/>
    </source>
</evidence>
<keyword evidence="10" id="KW-1185">Reference proteome</keyword>
<dbReference type="PANTHER" id="PTHR30472">
    <property type="entry name" value="FERRIC ENTEROBACTIN TRANSPORT SYSTEM PERMEASE PROTEIN"/>
    <property type="match status" value="1"/>
</dbReference>
<gene>
    <name evidence="9" type="ORF">GCM10010315_34420</name>
</gene>
<evidence type="ECO:0000256" key="5">
    <source>
        <dbReference type="ARBA" id="ARBA00022692"/>
    </source>
</evidence>
<name>A0ABP6G7P6_9ACTN</name>
<dbReference type="InterPro" id="IPR037294">
    <property type="entry name" value="ABC_BtuC-like"/>
</dbReference>
<keyword evidence="4" id="KW-1003">Cell membrane</keyword>
<keyword evidence="7 8" id="KW-0472">Membrane</keyword>
<feature type="transmembrane region" description="Helical" evidence="8">
    <location>
        <begin position="303"/>
        <end position="321"/>
    </location>
</feature>
<feature type="transmembrane region" description="Helical" evidence="8">
    <location>
        <begin position="333"/>
        <end position="352"/>
    </location>
</feature>
<dbReference type="SUPFAM" id="SSF81345">
    <property type="entry name" value="ABC transporter involved in vitamin B12 uptake, BtuC"/>
    <property type="match status" value="1"/>
</dbReference>
<evidence type="ECO:0000256" key="7">
    <source>
        <dbReference type="ARBA" id="ARBA00023136"/>
    </source>
</evidence>
<evidence type="ECO:0000256" key="8">
    <source>
        <dbReference type="SAM" id="Phobius"/>
    </source>
</evidence>
<comment type="subcellular location">
    <subcellularLocation>
        <location evidence="1">Cell membrane</location>
        <topology evidence="1">Multi-pass membrane protein</topology>
    </subcellularLocation>
</comment>
<feature type="transmembrane region" description="Helical" evidence="8">
    <location>
        <begin position="264"/>
        <end position="291"/>
    </location>
</feature>
<evidence type="ECO:0000313" key="10">
    <source>
        <dbReference type="Proteomes" id="UP001500886"/>
    </source>
</evidence>
<feature type="transmembrane region" description="Helical" evidence="8">
    <location>
        <begin position="145"/>
        <end position="164"/>
    </location>
</feature>
<accession>A0ABP6G7P6</accession>
<keyword evidence="6 8" id="KW-1133">Transmembrane helix</keyword>
<evidence type="ECO:0000256" key="4">
    <source>
        <dbReference type="ARBA" id="ARBA00022475"/>
    </source>
</evidence>
<organism evidence="9 10">
    <name type="scientific">Streptomyces luteosporeus</name>
    <dbReference type="NCBI Taxonomy" id="173856"/>
    <lineage>
        <taxon>Bacteria</taxon>
        <taxon>Bacillati</taxon>
        <taxon>Actinomycetota</taxon>
        <taxon>Actinomycetes</taxon>
        <taxon>Kitasatosporales</taxon>
        <taxon>Streptomycetaceae</taxon>
        <taxon>Streptomyces</taxon>
    </lineage>
</organism>
<evidence type="ECO:0000256" key="3">
    <source>
        <dbReference type="ARBA" id="ARBA00022448"/>
    </source>
</evidence>
<feature type="transmembrane region" description="Helical" evidence="8">
    <location>
        <begin position="217"/>
        <end position="237"/>
    </location>
</feature>
<dbReference type="PANTHER" id="PTHR30472:SF1">
    <property type="entry name" value="FE(3+) DICITRATE TRANSPORT SYSTEM PERMEASE PROTEIN FECC-RELATED"/>
    <property type="match status" value="1"/>
</dbReference>
<keyword evidence="3" id="KW-0813">Transport</keyword>
<sequence length="360" mass="36969">MTERRGEGIVTEALPARPVQRDIRQVASERARSRRLWTVGLAGALLLAVVLSIAFGAEPLGPGQVWHGLWSPSGREGDVIVRSLRMPRTVTALVAGLALGAAGALMQGHTRNPIADPVVLGISAGAGAGVVASLFLVGVSSLYGYVWFGFLGAALAGTAVYTVGALTRGGATPVTLALAGAAAHALFTALTAGMVLFDRQALETYRFWTVGSVSGQPLGLVADALPFIAAGLVLAALNTPGLNALSLGEDVARMLGVRIGLNRAVGMAAITLLTGTAVALCGPIGFVGLVGTHIARHLSGPDYRWITAQAALIGAALMLVADTLGRLVARPGELQVGIMLALIGAPVFIHLVRRRQAVRI</sequence>
<comment type="caution">
    <text evidence="9">The sequence shown here is derived from an EMBL/GenBank/DDBJ whole genome shotgun (WGS) entry which is preliminary data.</text>
</comment>
<evidence type="ECO:0000313" key="9">
    <source>
        <dbReference type="EMBL" id="GAA2718614.1"/>
    </source>
</evidence>
<dbReference type="Pfam" id="PF01032">
    <property type="entry name" value="FecCD"/>
    <property type="match status" value="1"/>
</dbReference>
<dbReference type="Proteomes" id="UP001500886">
    <property type="component" value="Unassembled WGS sequence"/>
</dbReference>
<comment type="similarity">
    <text evidence="2">Belongs to the binding-protein-dependent transport system permease family. FecCD subfamily.</text>
</comment>
<keyword evidence="5 8" id="KW-0812">Transmembrane</keyword>
<evidence type="ECO:0000256" key="6">
    <source>
        <dbReference type="ARBA" id="ARBA00022989"/>
    </source>
</evidence>
<protein>
    <submittedName>
        <fullName evidence="9">Iron chelate uptake ABC transporter family permease subunit</fullName>
    </submittedName>
</protein>